<feature type="disulfide bond" evidence="19">
    <location>
        <begin position="721"/>
        <end position="776"/>
    </location>
</feature>
<dbReference type="GO" id="GO:0005230">
    <property type="term" value="F:extracellular ligand-gated monoatomic ion channel activity"/>
    <property type="evidence" value="ECO:0007669"/>
    <property type="project" value="UniProtKB-ARBA"/>
</dbReference>
<evidence type="ECO:0000256" key="13">
    <source>
        <dbReference type="ARBA" id="ARBA00023286"/>
    </source>
</evidence>
<evidence type="ECO:0000256" key="1">
    <source>
        <dbReference type="ARBA" id="ARBA00008685"/>
    </source>
</evidence>
<dbReference type="FunFam" id="3.40.190.10:FF:000087">
    <property type="entry name" value="glutamate receptor 4 isoform X2"/>
    <property type="match status" value="1"/>
</dbReference>
<feature type="binding site" evidence="17">
    <location>
        <position position="659"/>
    </location>
    <ligand>
        <name>L-glutamate</name>
        <dbReference type="ChEBI" id="CHEBI:29985"/>
    </ligand>
</feature>
<feature type="transmembrane region" description="Helical" evidence="20">
    <location>
        <begin position="609"/>
        <end position="630"/>
    </location>
</feature>
<dbReference type="InterPro" id="IPR028082">
    <property type="entry name" value="Peripla_BP_I"/>
</dbReference>
<evidence type="ECO:0000256" key="14">
    <source>
        <dbReference type="ARBA" id="ARBA00023303"/>
    </source>
</evidence>
<dbReference type="SMART" id="SM00918">
    <property type="entry name" value="Lig_chan-Glu_bd"/>
    <property type="match status" value="1"/>
</dbReference>
<dbReference type="InterPro" id="IPR001320">
    <property type="entry name" value="Iontro_rcpt_C"/>
</dbReference>
<feature type="binding site" evidence="17">
    <location>
        <position position="484"/>
    </location>
    <ligand>
        <name>L-glutamate</name>
        <dbReference type="ChEBI" id="CHEBI:29985"/>
    </ligand>
</feature>
<dbReference type="SUPFAM" id="SSF53822">
    <property type="entry name" value="Periplasmic binding protein-like I"/>
    <property type="match status" value="1"/>
</dbReference>
<feature type="binding site" evidence="17">
    <location>
        <position position="708"/>
    </location>
    <ligand>
        <name>L-glutamate</name>
        <dbReference type="ChEBI" id="CHEBI:29985"/>
    </ligand>
</feature>
<keyword evidence="12" id="KW-0628">Postsynaptic cell membrane</keyword>
<feature type="transmembrane region" description="Helical" evidence="20">
    <location>
        <begin position="7"/>
        <end position="25"/>
    </location>
</feature>
<dbReference type="SUPFAM" id="SSF53850">
    <property type="entry name" value="Periplasmic binding protein-like II"/>
    <property type="match status" value="1"/>
</dbReference>
<feature type="transmembrane region" description="Helical" evidence="20">
    <location>
        <begin position="530"/>
        <end position="550"/>
    </location>
</feature>
<dbReference type="SMART" id="SM00079">
    <property type="entry name" value="PBPe"/>
    <property type="match status" value="1"/>
</dbReference>
<reference evidence="23" key="1">
    <citation type="submission" date="2021-02" db="EMBL/GenBank/DDBJ databases">
        <authorList>
            <person name="Nowell W R."/>
        </authorList>
    </citation>
    <scope>NUCLEOTIDE SEQUENCE</scope>
</reference>
<gene>
    <name evidence="23" type="ORF">GPM918_LOCUS16190</name>
    <name evidence="24" type="ORF">SRO942_LOCUS16191</name>
</gene>
<dbReference type="PRINTS" id="PR00177">
    <property type="entry name" value="NMDARECEPTOR"/>
</dbReference>
<feature type="transmembrane region" description="Helical" evidence="20">
    <location>
        <begin position="792"/>
        <end position="819"/>
    </location>
</feature>
<evidence type="ECO:0000256" key="19">
    <source>
        <dbReference type="PIRSR" id="PIRSR601508-3"/>
    </source>
</evidence>
<feature type="transmembrane region" description="Helical" evidence="20">
    <location>
        <begin position="571"/>
        <end position="589"/>
    </location>
</feature>
<keyword evidence="11" id="KW-0325">Glycoprotein</keyword>
<dbReference type="InterPro" id="IPR019594">
    <property type="entry name" value="Glu/Gly-bd"/>
</dbReference>
<sequence length="894" mass="102043">MTHIIVVTTYAILLIGHLLIGHFFIRLSAETNIPVGWFVDYSTANDTSNTFSESISASLNTINNSYKWTKDYRIQSVFENVSDSNIYTGFHRICSRLENGAIGLISSLDNPKTRLLESFMNRLRVPMISLDYFDYNKQFDAVKNFHFSMKIDLLQALTAFIKHYKVNKLYYVVEGEEAFGRFQTMMAAQAREKSYDILDIQVRRLNDVTNQNHTRNLLQSVEIKDRGTKEERYIVLDLNSLESYINLLIQIRHYGMTTPHYHYIIMSLEADRIDMRFFRYGGVNVTYFLPRSIQPVTLLKSSIVDNSTDRLSLPSFEKKALADSTTFDGFSGHIEFNAYGERINYMLDVHQITMNKLPRNVGNFTNDLFVMDDTEVFQGRQTHDFDKGRERIITTILDEPFIMINTTAAGNLNSSTAAGQFLPFDHLYGYCVDLARLICEKKLEIRCKFRIVKDGLFGNKPTDGLWNGMIAELVRHEADLAIAPLTITSQRESVVDFSKPFMNLGISILIKRPEKDKPGVFSFMAPLSNGIWMCVTFAYIGVSVILFLVSRFSPYEWNIEDDTTESATPQLSNKFSILNTLFFALAAFMQQGVDFIPRSISGRLVASVWWYFSMILVSSYTANLAAFLTVERMVTPIESVEDLARQTDIKYGVVRGGSTQTFFEKSDVKIFQRMYTFMQQGDDVMVNSNNEGINKVRKSRGKYAFLLESIKNEYTNERHPCDTMKIGSNLDSKGYGIATPVGSELREAINIAVLEMSEDGTLNTLKKQWWYDRSECGSGTTKEAKQSNALNLVNVAGIFYILIGGLALAIIIAVLEFFVKANVEAKQTKSDFRDVMRRNMRLSITGMDLEERATDQQNCYIYKFPAQDNYQSYDALFDEYDNLGNHVNGNHSQV</sequence>
<evidence type="ECO:0000256" key="15">
    <source>
        <dbReference type="ARBA" id="ARBA00034104"/>
    </source>
</evidence>
<dbReference type="GO" id="GO:0004888">
    <property type="term" value="F:transmembrane signaling receptor activity"/>
    <property type="evidence" value="ECO:0007669"/>
    <property type="project" value="UniProtKB-ARBA"/>
</dbReference>
<evidence type="ECO:0000313" key="25">
    <source>
        <dbReference type="Proteomes" id="UP000663829"/>
    </source>
</evidence>
<evidence type="ECO:0000256" key="16">
    <source>
        <dbReference type="ARBA" id="ARBA00072754"/>
    </source>
</evidence>
<keyword evidence="6 20" id="KW-1133">Transmembrane helix</keyword>
<keyword evidence="25" id="KW-1185">Reference proteome</keyword>
<evidence type="ECO:0000256" key="10">
    <source>
        <dbReference type="ARBA" id="ARBA00023170"/>
    </source>
</evidence>
<evidence type="ECO:0000256" key="2">
    <source>
        <dbReference type="ARBA" id="ARBA00022448"/>
    </source>
</evidence>
<evidence type="ECO:0000259" key="22">
    <source>
        <dbReference type="SMART" id="SM00918"/>
    </source>
</evidence>
<dbReference type="InterPro" id="IPR001828">
    <property type="entry name" value="ANF_lig-bd_rcpt"/>
</dbReference>
<evidence type="ECO:0000256" key="18">
    <source>
        <dbReference type="PIRSR" id="PIRSR601508-2"/>
    </source>
</evidence>
<dbReference type="Proteomes" id="UP000681722">
    <property type="component" value="Unassembled WGS sequence"/>
</dbReference>
<proteinExistence type="inferred from homology"/>
<feature type="site" description="Crucial to convey clamshell closure to channel opening" evidence="18">
    <location>
        <position position="637"/>
    </location>
</feature>
<evidence type="ECO:0000256" key="9">
    <source>
        <dbReference type="ARBA" id="ARBA00023136"/>
    </source>
</evidence>
<keyword evidence="8" id="KW-0406">Ion transport</keyword>
<evidence type="ECO:0000256" key="8">
    <source>
        <dbReference type="ARBA" id="ARBA00023065"/>
    </source>
</evidence>
<dbReference type="Pfam" id="PF01094">
    <property type="entry name" value="ANF_receptor"/>
    <property type="match status" value="1"/>
</dbReference>
<comment type="similarity">
    <text evidence="1">Belongs to the glutamate-gated ion channel (TC 1.A.10.1) family.</text>
</comment>
<evidence type="ECO:0000256" key="4">
    <source>
        <dbReference type="ARBA" id="ARBA00022692"/>
    </source>
</evidence>
<dbReference type="EMBL" id="CAJNOQ010004207">
    <property type="protein sequence ID" value="CAF1049184.1"/>
    <property type="molecule type" value="Genomic_DNA"/>
</dbReference>
<dbReference type="AlphaFoldDB" id="A0A814KBA8"/>
<evidence type="ECO:0000256" key="17">
    <source>
        <dbReference type="PIRSR" id="PIRSR601508-1"/>
    </source>
</evidence>
<dbReference type="InterPro" id="IPR001508">
    <property type="entry name" value="Iono_Glu_rcpt_met"/>
</dbReference>
<evidence type="ECO:0000256" key="5">
    <source>
        <dbReference type="ARBA" id="ARBA00022729"/>
    </source>
</evidence>
<keyword evidence="9 20" id="KW-0472">Membrane</keyword>
<evidence type="ECO:0000256" key="12">
    <source>
        <dbReference type="ARBA" id="ARBA00023257"/>
    </source>
</evidence>
<evidence type="ECO:0000313" key="24">
    <source>
        <dbReference type="EMBL" id="CAF3818835.1"/>
    </source>
</evidence>
<evidence type="ECO:0000256" key="20">
    <source>
        <dbReference type="SAM" id="Phobius"/>
    </source>
</evidence>
<evidence type="ECO:0000256" key="7">
    <source>
        <dbReference type="ARBA" id="ARBA00023018"/>
    </source>
</evidence>
<evidence type="ECO:0000313" key="23">
    <source>
        <dbReference type="EMBL" id="CAF1049184.1"/>
    </source>
</evidence>
<dbReference type="InterPro" id="IPR015683">
    <property type="entry name" value="Ionotropic_Glu_rcpt"/>
</dbReference>
<feature type="binding site" evidence="17">
    <location>
        <position position="486"/>
    </location>
    <ligand>
        <name>L-glutamate</name>
        <dbReference type="ChEBI" id="CHEBI:29985"/>
    </ligand>
</feature>
<evidence type="ECO:0000259" key="21">
    <source>
        <dbReference type="SMART" id="SM00079"/>
    </source>
</evidence>
<dbReference type="Pfam" id="PF10613">
    <property type="entry name" value="Lig_chan-Glu_bd"/>
    <property type="match status" value="1"/>
</dbReference>
<dbReference type="EMBL" id="CAJOBC010004208">
    <property type="protein sequence ID" value="CAF3818835.1"/>
    <property type="molecule type" value="Genomic_DNA"/>
</dbReference>
<keyword evidence="2" id="KW-0813">Transport</keyword>
<keyword evidence="7" id="KW-0770">Synapse</keyword>
<evidence type="ECO:0000256" key="3">
    <source>
        <dbReference type="ARBA" id="ARBA00022475"/>
    </source>
</evidence>
<keyword evidence="10" id="KW-0675">Receptor</keyword>
<feature type="binding site" evidence="17">
    <location>
        <position position="658"/>
    </location>
    <ligand>
        <name>L-glutamate</name>
        <dbReference type="ChEBI" id="CHEBI:29985"/>
    </ligand>
</feature>
<evidence type="ECO:0000256" key="11">
    <source>
        <dbReference type="ARBA" id="ARBA00023180"/>
    </source>
</evidence>
<dbReference type="FunFam" id="1.10.287.70:FF:000064">
    <property type="entry name" value="Glutamate receptor ionotropic, kainate"/>
    <property type="match status" value="1"/>
</dbReference>
<dbReference type="Pfam" id="PF00060">
    <property type="entry name" value="Lig_chan"/>
    <property type="match status" value="1"/>
</dbReference>
<dbReference type="Proteomes" id="UP000663829">
    <property type="component" value="Unassembled WGS sequence"/>
</dbReference>
<comment type="subcellular location">
    <subcellularLocation>
        <location evidence="15">Postsynaptic cell membrane</location>
        <topology evidence="15">Multi-pass membrane protein</topology>
    </subcellularLocation>
</comment>
<dbReference type="GO" id="GO:0045211">
    <property type="term" value="C:postsynaptic membrane"/>
    <property type="evidence" value="ECO:0007669"/>
    <property type="project" value="UniProtKB-SubCell"/>
</dbReference>
<keyword evidence="3" id="KW-1003">Cell membrane</keyword>
<dbReference type="Gene3D" id="1.10.287.70">
    <property type="match status" value="1"/>
</dbReference>
<dbReference type="GO" id="GO:0034702">
    <property type="term" value="C:monoatomic ion channel complex"/>
    <property type="evidence" value="ECO:0007669"/>
    <property type="project" value="UniProtKB-ARBA"/>
</dbReference>
<name>A0A814KBA8_9BILA</name>
<feature type="domain" description="Ionotropic glutamate receptor L-glutamate and glycine-binding" evidence="22">
    <location>
        <begin position="411"/>
        <end position="475"/>
    </location>
</feature>
<protein>
    <recommendedName>
        <fullName evidence="16">Glutamate receptor 1</fullName>
    </recommendedName>
</protein>
<feature type="binding site" evidence="17">
    <location>
        <position position="491"/>
    </location>
    <ligand>
        <name>L-glutamate</name>
        <dbReference type="ChEBI" id="CHEBI:29985"/>
    </ligand>
</feature>
<dbReference type="PANTHER" id="PTHR18966">
    <property type="entry name" value="IONOTROPIC GLUTAMATE RECEPTOR"/>
    <property type="match status" value="1"/>
</dbReference>
<keyword evidence="5" id="KW-0732">Signal</keyword>
<keyword evidence="19" id="KW-1015">Disulfide bond</keyword>
<comment type="caution">
    <text evidence="23">The sequence shown here is derived from an EMBL/GenBank/DDBJ whole genome shotgun (WGS) entry which is preliminary data.</text>
</comment>
<keyword evidence="4 20" id="KW-0812">Transmembrane</keyword>
<dbReference type="GO" id="GO:0007166">
    <property type="term" value="P:cell surface receptor signaling pathway"/>
    <property type="evidence" value="ECO:0007669"/>
    <property type="project" value="UniProtKB-ARBA"/>
</dbReference>
<organism evidence="23 25">
    <name type="scientific">Didymodactylos carnosus</name>
    <dbReference type="NCBI Taxonomy" id="1234261"/>
    <lineage>
        <taxon>Eukaryota</taxon>
        <taxon>Metazoa</taxon>
        <taxon>Spiralia</taxon>
        <taxon>Gnathifera</taxon>
        <taxon>Rotifera</taxon>
        <taxon>Eurotatoria</taxon>
        <taxon>Bdelloidea</taxon>
        <taxon>Philodinida</taxon>
        <taxon>Philodinidae</taxon>
        <taxon>Didymodactylos</taxon>
    </lineage>
</organism>
<keyword evidence="14" id="KW-0407">Ion channel</keyword>
<accession>A0A814KBA8</accession>
<dbReference type="OrthoDB" id="5984008at2759"/>
<dbReference type="Gene3D" id="3.40.50.2300">
    <property type="match status" value="2"/>
</dbReference>
<keyword evidence="13" id="KW-1071">Ligand-gated ion channel</keyword>
<evidence type="ECO:0000256" key="6">
    <source>
        <dbReference type="ARBA" id="ARBA00022989"/>
    </source>
</evidence>
<dbReference type="FunFam" id="3.40.190.10:FF:000024">
    <property type="entry name" value="Glutamate receptor, ionotropic, delta 1"/>
    <property type="match status" value="1"/>
</dbReference>
<dbReference type="Gene3D" id="3.40.190.10">
    <property type="entry name" value="Periplasmic binding protein-like II"/>
    <property type="match status" value="2"/>
</dbReference>
<feature type="domain" description="Ionotropic glutamate receptor C-terminal" evidence="21">
    <location>
        <begin position="390"/>
        <end position="772"/>
    </location>
</feature>